<keyword evidence="2 4" id="KW-0378">Hydrolase</keyword>
<evidence type="ECO:0000256" key="4">
    <source>
        <dbReference type="HAMAP-Rule" id="MF_00528"/>
    </source>
</evidence>
<dbReference type="GO" id="GO:0009117">
    <property type="term" value="P:nucleotide metabolic process"/>
    <property type="evidence" value="ECO:0007669"/>
    <property type="project" value="UniProtKB-KW"/>
</dbReference>
<sequence length="203" mass="21535">MTLNVTPPVILASGSSTRLKMLQNAGVKLDSMPAAIDEEAVKIALCQEGAAPRETVDALAELKSLSVSRLNPGALVIGSDQILVHDGKILSKCSSLDEARQTLSTLSDSMHTLMSAAVISLDGRPVWRSLDAAKLTVRPLSDTFIVGYVAEAGEAILSSVGCYHYEGLGAQLFSAVEGDYYTILGMPLLPVLDFLRRYGVLAV</sequence>
<comment type="catalytic activity">
    <reaction evidence="4">
        <text>a 2'-deoxyribonucleoside 5'-triphosphate + H2O = a 2'-deoxyribonucleoside 5'-phosphate + diphosphate + H(+)</text>
        <dbReference type="Rhea" id="RHEA:44644"/>
        <dbReference type="ChEBI" id="CHEBI:15377"/>
        <dbReference type="ChEBI" id="CHEBI:15378"/>
        <dbReference type="ChEBI" id="CHEBI:33019"/>
        <dbReference type="ChEBI" id="CHEBI:61560"/>
        <dbReference type="ChEBI" id="CHEBI:65317"/>
        <dbReference type="EC" id="3.6.1.9"/>
    </reaction>
</comment>
<dbReference type="InterPro" id="IPR029001">
    <property type="entry name" value="ITPase-like_fam"/>
</dbReference>
<comment type="subcellular location">
    <subcellularLocation>
        <location evidence="4">Cytoplasm</location>
    </subcellularLocation>
</comment>
<dbReference type="Pfam" id="PF02545">
    <property type="entry name" value="Maf"/>
    <property type="match status" value="1"/>
</dbReference>
<comment type="cofactor">
    <cofactor evidence="1 4">
        <name>a divalent metal cation</name>
        <dbReference type="ChEBI" id="CHEBI:60240"/>
    </cofactor>
</comment>
<dbReference type="SUPFAM" id="SSF52972">
    <property type="entry name" value="ITPase-like"/>
    <property type="match status" value="1"/>
</dbReference>
<accession>A0A919E5C3</accession>
<dbReference type="EMBL" id="BNCI01000001">
    <property type="protein sequence ID" value="GHF15489.1"/>
    <property type="molecule type" value="Genomic_DNA"/>
</dbReference>
<protein>
    <recommendedName>
        <fullName evidence="4">Nucleoside triphosphate pyrophosphatase</fullName>
        <ecNumber evidence="4">3.6.1.9</ecNumber>
    </recommendedName>
    <alternativeName>
        <fullName evidence="4">Nucleotide pyrophosphatase</fullName>
        <shortName evidence="4">Nucleotide PPase</shortName>
    </alternativeName>
</protein>
<reference evidence="5" key="2">
    <citation type="submission" date="2020-09" db="EMBL/GenBank/DDBJ databases">
        <authorList>
            <person name="Sun Q."/>
            <person name="Kim S."/>
        </authorList>
    </citation>
    <scope>NUCLEOTIDE SEQUENCE</scope>
    <source>
        <strain evidence="5">KCTC 42590</strain>
    </source>
</reference>
<comment type="catalytic activity">
    <reaction evidence="4">
        <text>a ribonucleoside 5'-triphosphate + H2O = a ribonucleoside 5'-phosphate + diphosphate + H(+)</text>
        <dbReference type="Rhea" id="RHEA:23996"/>
        <dbReference type="ChEBI" id="CHEBI:15377"/>
        <dbReference type="ChEBI" id="CHEBI:15378"/>
        <dbReference type="ChEBI" id="CHEBI:33019"/>
        <dbReference type="ChEBI" id="CHEBI:58043"/>
        <dbReference type="ChEBI" id="CHEBI:61557"/>
        <dbReference type="EC" id="3.6.1.9"/>
    </reaction>
</comment>
<gene>
    <name evidence="5" type="ORF">GCM10017044_07060</name>
</gene>
<dbReference type="InterPro" id="IPR003697">
    <property type="entry name" value="Maf-like"/>
</dbReference>
<reference evidence="5" key="1">
    <citation type="journal article" date="2014" name="Int. J. Syst. Evol. Microbiol.">
        <title>Complete genome sequence of Corynebacterium casei LMG S-19264T (=DSM 44701T), isolated from a smear-ripened cheese.</title>
        <authorList>
            <consortium name="US DOE Joint Genome Institute (JGI-PGF)"/>
            <person name="Walter F."/>
            <person name="Albersmeier A."/>
            <person name="Kalinowski J."/>
            <person name="Ruckert C."/>
        </authorList>
    </citation>
    <scope>NUCLEOTIDE SEQUENCE</scope>
    <source>
        <strain evidence="5">KCTC 42590</strain>
    </source>
</reference>
<name>A0A919E5C3_9PROT</name>
<dbReference type="PIRSF" id="PIRSF006305">
    <property type="entry name" value="Maf"/>
    <property type="match status" value="1"/>
</dbReference>
<keyword evidence="6" id="KW-1185">Reference proteome</keyword>
<proteinExistence type="inferred from homology"/>
<dbReference type="AlphaFoldDB" id="A0A919E5C3"/>
<evidence type="ECO:0000256" key="2">
    <source>
        <dbReference type="ARBA" id="ARBA00022801"/>
    </source>
</evidence>
<comment type="function">
    <text evidence="4">Nucleoside triphosphate pyrophosphatase. May have a dual role in cell division arrest and in preventing the incorporation of modified nucleotides into cellular nucleic acids.</text>
</comment>
<dbReference type="EC" id="3.6.1.9" evidence="4"/>
<keyword evidence="3 4" id="KW-0546">Nucleotide metabolism</keyword>
<organism evidence="5 6">
    <name type="scientific">Kordiimonas sediminis</name>
    <dbReference type="NCBI Taxonomy" id="1735581"/>
    <lineage>
        <taxon>Bacteria</taxon>
        <taxon>Pseudomonadati</taxon>
        <taxon>Pseudomonadota</taxon>
        <taxon>Alphaproteobacteria</taxon>
        <taxon>Kordiimonadales</taxon>
        <taxon>Kordiimonadaceae</taxon>
        <taxon>Kordiimonas</taxon>
    </lineage>
</organism>
<evidence type="ECO:0000256" key="1">
    <source>
        <dbReference type="ARBA" id="ARBA00001968"/>
    </source>
</evidence>
<dbReference type="HAMAP" id="MF_00528">
    <property type="entry name" value="Maf"/>
    <property type="match status" value="1"/>
</dbReference>
<dbReference type="PANTHER" id="PTHR43213:SF5">
    <property type="entry name" value="BIFUNCTIONAL DTTP_UTP PYROPHOSPHATASE_METHYLTRANSFERASE PROTEIN-RELATED"/>
    <property type="match status" value="1"/>
</dbReference>
<comment type="similarity">
    <text evidence="4">Belongs to the Maf family.</text>
</comment>
<dbReference type="GO" id="GO:0005737">
    <property type="term" value="C:cytoplasm"/>
    <property type="evidence" value="ECO:0007669"/>
    <property type="project" value="UniProtKB-SubCell"/>
</dbReference>
<comment type="caution">
    <text evidence="4">Lacks conserved residue(s) required for the propagation of feature annotation.</text>
</comment>
<dbReference type="GO" id="GO:0047429">
    <property type="term" value="F:nucleoside triphosphate diphosphatase activity"/>
    <property type="evidence" value="ECO:0007669"/>
    <property type="project" value="UniProtKB-EC"/>
</dbReference>
<dbReference type="PANTHER" id="PTHR43213">
    <property type="entry name" value="BIFUNCTIONAL DTTP/UTP PYROPHOSPHATASE/METHYLTRANSFERASE PROTEIN-RELATED"/>
    <property type="match status" value="1"/>
</dbReference>
<evidence type="ECO:0000256" key="3">
    <source>
        <dbReference type="ARBA" id="ARBA00023080"/>
    </source>
</evidence>
<feature type="active site" description="Proton acceptor" evidence="4">
    <location>
        <position position="80"/>
    </location>
</feature>
<dbReference type="Gene3D" id="3.90.950.10">
    <property type="match status" value="1"/>
</dbReference>
<dbReference type="CDD" id="cd00555">
    <property type="entry name" value="Maf"/>
    <property type="match status" value="1"/>
</dbReference>
<evidence type="ECO:0000313" key="6">
    <source>
        <dbReference type="Proteomes" id="UP000630923"/>
    </source>
</evidence>
<dbReference type="Proteomes" id="UP000630923">
    <property type="component" value="Unassembled WGS sequence"/>
</dbReference>
<comment type="caution">
    <text evidence="5">The sequence shown here is derived from an EMBL/GenBank/DDBJ whole genome shotgun (WGS) entry which is preliminary data.</text>
</comment>
<keyword evidence="4" id="KW-0963">Cytoplasm</keyword>
<evidence type="ECO:0000313" key="5">
    <source>
        <dbReference type="EMBL" id="GHF15489.1"/>
    </source>
</evidence>